<feature type="transmembrane region" description="Helical" evidence="18">
    <location>
        <begin position="193"/>
        <end position="210"/>
    </location>
</feature>
<evidence type="ECO:0000256" key="8">
    <source>
        <dbReference type="ARBA" id="ARBA00022692"/>
    </source>
</evidence>
<comment type="catalytic activity">
    <reaction evidence="17 18">
        <text>a ubiquinone + NADH + 5 H(+)(in) = a ubiquinol + NAD(+) + 4 H(+)(out)</text>
        <dbReference type="Rhea" id="RHEA:29091"/>
        <dbReference type="Rhea" id="RHEA-COMP:9565"/>
        <dbReference type="Rhea" id="RHEA-COMP:9566"/>
        <dbReference type="ChEBI" id="CHEBI:15378"/>
        <dbReference type="ChEBI" id="CHEBI:16389"/>
        <dbReference type="ChEBI" id="CHEBI:17976"/>
        <dbReference type="ChEBI" id="CHEBI:57540"/>
        <dbReference type="ChEBI" id="CHEBI:57945"/>
        <dbReference type="EC" id="7.1.1.2"/>
    </reaction>
</comment>
<name>A0A343C1J0_9DYTI</name>
<keyword evidence="10 18" id="KW-1278">Translocase</keyword>
<comment type="function">
    <text evidence="18">Core subunit of the mitochondrial membrane respiratory chain NADH dehydrogenase (Complex I) which catalyzes electron transfer from NADH through the respiratory chain, using ubiquinone as an electron acceptor. Essential for the catalytic activity and assembly of complex I.</text>
</comment>
<dbReference type="EC" id="7.1.1.2" evidence="4 18"/>
<evidence type="ECO:0000259" key="19">
    <source>
        <dbReference type="Pfam" id="PF00361"/>
    </source>
</evidence>
<dbReference type="GO" id="GO:0005743">
    <property type="term" value="C:mitochondrial inner membrane"/>
    <property type="evidence" value="ECO:0007669"/>
    <property type="project" value="UniProtKB-SubCell"/>
</dbReference>
<evidence type="ECO:0000256" key="14">
    <source>
        <dbReference type="ARBA" id="ARBA00023075"/>
    </source>
</evidence>
<evidence type="ECO:0000256" key="7">
    <source>
        <dbReference type="ARBA" id="ARBA00022660"/>
    </source>
</evidence>
<evidence type="ECO:0000256" key="15">
    <source>
        <dbReference type="ARBA" id="ARBA00023128"/>
    </source>
</evidence>
<evidence type="ECO:0000256" key="17">
    <source>
        <dbReference type="ARBA" id="ARBA00049551"/>
    </source>
</evidence>
<keyword evidence="15 18" id="KW-0496">Mitochondrion</keyword>
<reference evidence="20" key="1">
    <citation type="submission" date="2016-04" db="EMBL/GenBank/DDBJ databases">
        <title>Mitochondria of beetle species.</title>
        <authorList>
            <person name="Hunter A."/>
            <person name="Moriniere J."/>
            <person name="Tang P."/>
            <person name="Linard B."/>
            <person name="Crampton-Platt A."/>
            <person name="Vogler A.P."/>
        </authorList>
    </citation>
    <scope>NUCLEOTIDE SEQUENCE</scope>
</reference>
<dbReference type="GO" id="GO:0006120">
    <property type="term" value="P:mitochondrial electron transport, NADH to ubiquinone"/>
    <property type="evidence" value="ECO:0007669"/>
    <property type="project" value="InterPro"/>
</dbReference>
<evidence type="ECO:0000256" key="11">
    <source>
        <dbReference type="ARBA" id="ARBA00022982"/>
    </source>
</evidence>
<dbReference type="EMBL" id="KX087299">
    <property type="protein sequence ID" value="ARH53883.1"/>
    <property type="molecule type" value="Genomic_DNA"/>
</dbReference>
<keyword evidence="13 18" id="KW-0520">NAD</keyword>
<comment type="similarity">
    <text evidence="3 18">Belongs to the complex I subunit 2 family.</text>
</comment>
<feature type="transmembrane region" description="Helical" evidence="18">
    <location>
        <begin position="313"/>
        <end position="331"/>
    </location>
</feature>
<keyword evidence="6" id="KW-0813">Transport</keyword>
<comment type="subcellular location">
    <subcellularLocation>
        <location evidence="2 18">Mitochondrion inner membrane</location>
        <topology evidence="2 18">Multi-pass membrane protein</topology>
    </subcellularLocation>
</comment>
<dbReference type="AlphaFoldDB" id="A0A343C1J0"/>
<dbReference type="InterPro" id="IPR001750">
    <property type="entry name" value="ND/Mrp_TM"/>
</dbReference>
<feature type="transmembrane region" description="Helical" evidence="18">
    <location>
        <begin position="129"/>
        <end position="157"/>
    </location>
</feature>
<keyword evidence="7 18" id="KW-0679">Respiratory chain</keyword>
<evidence type="ECO:0000256" key="13">
    <source>
        <dbReference type="ARBA" id="ARBA00023027"/>
    </source>
</evidence>
<evidence type="ECO:0000256" key="16">
    <source>
        <dbReference type="ARBA" id="ARBA00023136"/>
    </source>
</evidence>
<organism evidence="20">
    <name type="scientific">Hygrotus nigrolineatus</name>
    <dbReference type="NCBI Taxonomy" id="878038"/>
    <lineage>
        <taxon>Eukaryota</taxon>
        <taxon>Metazoa</taxon>
        <taxon>Ecdysozoa</taxon>
        <taxon>Arthropoda</taxon>
        <taxon>Hexapoda</taxon>
        <taxon>Insecta</taxon>
        <taxon>Pterygota</taxon>
        <taxon>Neoptera</taxon>
        <taxon>Endopterygota</taxon>
        <taxon>Coleoptera</taxon>
        <taxon>Adephaga</taxon>
        <taxon>Dytiscoidea</taxon>
        <taxon>Dytiscidae</taxon>
        <taxon>Hydroporinae</taxon>
        <taxon>Hygrotini</taxon>
        <taxon>Hygrotus</taxon>
        <taxon>Coelambus</taxon>
    </lineage>
</organism>
<dbReference type="Pfam" id="PF00361">
    <property type="entry name" value="Proton_antipo_M"/>
    <property type="match status" value="1"/>
</dbReference>
<evidence type="ECO:0000256" key="4">
    <source>
        <dbReference type="ARBA" id="ARBA00012944"/>
    </source>
</evidence>
<comment type="function">
    <text evidence="1">Core subunit of the mitochondrial membrane respiratory chain NADH dehydrogenase (Complex I) that is believed to belong to the minimal assembly required for catalysis. Complex I functions in the transfer of electrons from NADH to the respiratory chain. The immediate electron acceptor for the enzyme is believed to be ubiquinone.</text>
</comment>
<evidence type="ECO:0000313" key="20">
    <source>
        <dbReference type="EMBL" id="ARH53883.1"/>
    </source>
</evidence>
<keyword evidence="14 18" id="KW-0830">Ubiquinone</keyword>
<evidence type="ECO:0000256" key="2">
    <source>
        <dbReference type="ARBA" id="ARBA00004448"/>
    </source>
</evidence>
<dbReference type="PANTHER" id="PTHR46552">
    <property type="entry name" value="NADH-UBIQUINONE OXIDOREDUCTASE CHAIN 2"/>
    <property type="match status" value="1"/>
</dbReference>
<gene>
    <name evidence="20" type="primary">nad2</name>
</gene>
<feature type="transmembrane region" description="Helical" evidence="18">
    <location>
        <begin position="50"/>
        <end position="70"/>
    </location>
</feature>
<evidence type="ECO:0000256" key="10">
    <source>
        <dbReference type="ARBA" id="ARBA00022967"/>
    </source>
</evidence>
<proteinExistence type="inferred from homology"/>
<feature type="domain" description="NADH:quinone oxidoreductase/Mrp antiporter transmembrane" evidence="19">
    <location>
        <begin position="16"/>
        <end position="279"/>
    </location>
</feature>
<geneLocation type="mitochondrion" evidence="20"/>
<keyword evidence="12 18" id="KW-1133">Transmembrane helix</keyword>
<dbReference type="PANTHER" id="PTHR46552:SF1">
    <property type="entry name" value="NADH-UBIQUINONE OXIDOREDUCTASE CHAIN 2"/>
    <property type="match status" value="1"/>
</dbReference>
<sequence>MFMSTLIMGTLITISSQSWMGTWMGLEINLLSFIPIISIKNNQLSSESSIKYFLVQALASSIFLFSIIMIMTKSKMINEMYMTNKMMLMMMNSAILMKLGAAPFHFWFPEIIEGLNWTNSLILMTWQKIAPFSIISYIMKFNMFMIIIIMISTFIGSIGGLNQISLRKLLSYSSINHIGWMISSLIINEMIWLIYFMIYSIISSTIMIMFNKYNIYLMKQIYLMNNNNNMIKFIMLMNILSLGGLPPFLGFMPKWIVIQNLINSYFILTMFMIMMSLITLFFYIRLTYSSLIMMNNENNYVIMMNMYNKSDYLINYLNFLSINGLILYSILMNIY</sequence>
<feature type="transmembrane region" description="Helical" evidence="18">
    <location>
        <begin position="231"/>
        <end position="252"/>
    </location>
</feature>
<dbReference type="GO" id="GO:0008137">
    <property type="term" value="F:NADH dehydrogenase (ubiquinone) activity"/>
    <property type="evidence" value="ECO:0007669"/>
    <property type="project" value="UniProtKB-EC"/>
</dbReference>
<feature type="transmembrane region" description="Helical" evidence="18">
    <location>
        <begin position="91"/>
        <end position="109"/>
    </location>
</feature>
<dbReference type="InterPro" id="IPR003917">
    <property type="entry name" value="NADH_UbQ_OxRdtase_chain2"/>
</dbReference>
<evidence type="ECO:0000256" key="18">
    <source>
        <dbReference type="RuleBase" id="RU003403"/>
    </source>
</evidence>
<keyword evidence="8 18" id="KW-0812">Transmembrane</keyword>
<keyword evidence="11 18" id="KW-0249">Electron transport</keyword>
<evidence type="ECO:0000256" key="12">
    <source>
        <dbReference type="ARBA" id="ARBA00022989"/>
    </source>
</evidence>
<protein>
    <recommendedName>
        <fullName evidence="5 18">NADH-ubiquinone oxidoreductase chain 2</fullName>
        <ecNumber evidence="4 18">7.1.1.2</ecNumber>
    </recommendedName>
</protein>
<keyword evidence="16 18" id="KW-0472">Membrane</keyword>
<evidence type="ECO:0000256" key="5">
    <source>
        <dbReference type="ARBA" id="ARBA00021008"/>
    </source>
</evidence>
<feature type="transmembrane region" description="Helical" evidence="18">
    <location>
        <begin position="264"/>
        <end position="284"/>
    </location>
</feature>
<evidence type="ECO:0000256" key="6">
    <source>
        <dbReference type="ARBA" id="ARBA00022448"/>
    </source>
</evidence>
<evidence type="ECO:0000256" key="1">
    <source>
        <dbReference type="ARBA" id="ARBA00003257"/>
    </source>
</evidence>
<accession>A0A343C1J0</accession>
<dbReference type="InterPro" id="IPR050175">
    <property type="entry name" value="Complex_I_Subunit_2"/>
</dbReference>
<keyword evidence="9 18" id="KW-0999">Mitochondrion inner membrane</keyword>
<evidence type="ECO:0000256" key="9">
    <source>
        <dbReference type="ARBA" id="ARBA00022792"/>
    </source>
</evidence>
<evidence type="ECO:0000256" key="3">
    <source>
        <dbReference type="ARBA" id="ARBA00007012"/>
    </source>
</evidence>
<dbReference type="PRINTS" id="PR01436">
    <property type="entry name" value="NADHDHGNASE2"/>
</dbReference>